<protein>
    <submittedName>
        <fullName evidence="3">Transposase</fullName>
    </submittedName>
</protein>
<reference evidence="3 4" key="1">
    <citation type="submission" date="2019-07" db="EMBL/GenBank/DDBJ databases">
        <title>Ln-dependent methylotrophs.</title>
        <authorList>
            <person name="Tani A."/>
        </authorList>
    </citation>
    <scope>NUCLEOTIDE SEQUENCE [LARGE SCALE GENOMIC DNA]</scope>
    <source>
        <strain evidence="3 4">SM89A</strain>
    </source>
</reference>
<evidence type="ECO:0000313" key="3">
    <source>
        <dbReference type="EMBL" id="TRL35543.1"/>
    </source>
</evidence>
<dbReference type="RefSeq" id="WP_142862457.1">
    <property type="nucleotide sequence ID" value="NZ_VJMF01000029.1"/>
</dbReference>
<feature type="region of interest" description="Disordered" evidence="1">
    <location>
        <begin position="164"/>
        <end position="200"/>
    </location>
</feature>
<feature type="compositionally biased region" description="Basic residues" evidence="1">
    <location>
        <begin position="167"/>
        <end position="176"/>
    </location>
</feature>
<dbReference type="InterPro" id="IPR052344">
    <property type="entry name" value="Transposase-related"/>
</dbReference>
<feature type="domain" description="H repeat-associated protein N-terminal" evidence="2">
    <location>
        <begin position="7"/>
        <end position="90"/>
    </location>
</feature>
<name>A0A549T0Z0_METSR</name>
<organism evidence="3 4">
    <name type="scientific">Methylosinus sporium</name>
    <dbReference type="NCBI Taxonomy" id="428"/>
    <lineage>
        <taxon>Bacteria</taxon>
        <taxon>Pseudomonadati</taxon>
        <taxon>Pseudomonadota</taxon>
        <taxon>Alphaproteobacteria</taxon>
        <taxon>Hyphomicrobiales</taxon>
        <taxon>Methylocystaceae</taxon>
        <taxon>Methylosinus</taxon>
    </lineage>
</organism>
<feature type="compositionally biased region" description="Basic residues" evidence="1">
    <location>
        <begin position="189"/>
        <end position="200"/>
    </location>
</feature>
<dbReference type="Pfam" id="PF13808">
    <property type="entry name" value="DDE_Tnp_1_assoc"/>
    <property type="match status" value="1"/>
</dbReference>
<gene>
    <name evidence="3" type="ORF">FM996_07325</name>
</gene>
<dbReference type="EMBL" id="VJMF01000029">
    <property type="protein sequence ID" value="TRL35543.1"/>
    <property type="molecule type" value="Genomic_DNA"/>
</dbReference>
<evidence type="ECO:0000313" key="4">
    <source>
        <dbReference type="Proteomes" id="UP000316781"/>
    </source>
</evidence>
<comment type="caution">
    <text evidence="3">The sequence shown here is derived from an EMBL/GenBank/DDBJ whole genome shotgun (WGS) entry which is preliminary data.</text>
</comment>
<dbReference type="PANTHER" id="PTHR33678:SF1">
    <property type="entry name" value="BLL1576 PROTEIN"/>
    <property type="match status" value="1"/>
</dbReference>
<dbReference type="InterPro" id="IPR032806">
    <property type="entry name" value="YbfD_N"/>
</dbReference>
<proteinExistence type="predicted"/>
<dbReference type="AlphaFoldDB" id="A0A549T0Z0"/>
<evidence type="ECO:0000259" key="2">
    <source>
        <dbReference type="Pfam" id="PF13808"/>
    </source>
</evidence>
<sequence length="200" mass="23053">MQVSLLEILRDIPDHRRREGKRFDLSTVLLYAIIAMVGGANSYRQMHEFIRAHRLRLNDAFGLKLPYTPSYTGLRLILQGVDRQTLARWMKQTAGMLKGLYDLQLEVMHRYPRLFCDETPMPVLASGHVKLRQFWAHATDDRPWAGPAPPAVAYPHRDNEGWSARTVARRIRRPRPIPRPASSAPSARRALRLRKGRSRA</sequence>
<dbReference type="Proteomes" id="UP000316781">
    <property type="component" value="Unassembled WGS sequence"/>
</dbReference>
<dbReference type="PANTHER" id="PTHR33678">
    <property type="entry name" value="BLL1576 PROTEIN"/>
    <property type="match status" value="1"/>
</dbReference>
<accession>A0A549T0Z0</accession>
<evidence type="ECO:0000256" key="1">
    <source>
        <dbReference type="SAM" id="MobiDB-lite"/>
    </source>
</evidence>